<dbReference type="Proteomes" id="UP001348397">
    <property type="component" value="Unassembled WGS sequence"/>
</dbReference>
<dbReference type="InterPro" id="IPR023809">
    <property type="entry name" value="Thiopep_bacteriocin_synth_dom"/>
</dbReference>
<name>A0ABU6HYD0_9FLAO</name>
<sequence length="286" mass="34469">MKRKFPPGSEWLYLKIYTGIKTADLVLEDIIQPFVDYFQQKEYISKWFFIRYNDPKPHLRIRLLLNSFTFYNEILEKINQSFEQFVNSGEIETIQIDTYNREIERYGNTVMEEAESLFHKNSEFTLQCLHFEDEEKIMVSLFYIDKILNKLGLSILEKHLWIKRFNDAFKTEFNADKKLNSGLDKKYRAFKPKYTAFLQSDEFSETRDFIFSHIEEKDPVLKEIILRSNNLSSAIPLHEFFQSIFHMNINRLFVSQQRVFEMVIYDYLMRYYKSVSNNQGIVIMKT</sequence>
<gene>
    <name evidence="2" type="ORF">SOP96_18985</name>
</gene>
<accession>A0ABU6HYD0</accession>
<feature type="domain" description="Thiopeptide-type bacteriocin biosynthesis" evidence="1">
    <location>
        <begin position="11"/>
        <end position="272"/>
    </location>
</feature>
<protein>
    <submittedName>
        <fullName evidence="2">Thiopeptide-type bacteriocin biosynthesis protein</fullName>
    </submittedName>
</protein>
<keyword evidence="3" id="KW-1185">Reference proteome</keyword>
<dbReference type="EMBL" id="JAYLAA010000068">
    <property type="protein sequence ID" value="MEC3877799.1"/>
    <property type="molecule type" value="Genomic_DNA"/>
</dbReference>
<dbReference type="RefSeq" id="WP_326322447.1">
    <property type="nucleotide sequence ID" value="NZ_JAYLAA010000068.1"/>
</dbReference>
<organism evidence="2 3">
    <name type="scientific">Chryseobacterium salviniae</name>
    <dbReference type="NCBI Taxonomy" id="3101750"/>
    <lineage>
        <taxon>Bacteria</taxon>
        <taxon>Pseudomonadati</taxon>
        <taxon>Bacteroidota</taxon>
        <taxon>Flavobacteriia</taxon>
        <taxon>Flavobacteriales</taxon>
        <taxon>Weeksellaceae</taxon>
        <taxon>Chryseobacterium group</taxon>
        <taxon>Chryseobacterium</taxon>
    </lineage>
</organism>
<evidence type="ECO:0000313" key="2">
    <source>
        <dbReference type="EMBL" id="MEC3877799.1"/>
    </source>
</evidence>
<dbReference type="NCBIfam" id="TIGR03891">
    <property type="entry name" value="thiopep_ocin"/>
    <property type="match status" value="1"/>
</dbReference>
<evidence type="ECO:0000259" key="1">
    <source>
        <dbReference type="Pfam" id="PF14028"/>
    </source>
</evidence>
<comment type="caution">
    <text evidence="2">The sequence shown here is derived from an EMBL/GenBank/DDBJ whole genome shotgun (WGS) entry which is preliminary data.</text>
</comment>
<reference evidence="2 3" key="1">
    <citation type="submission" date="2024-01" db="EMBL/GenBank/DDBJ databases">
        <title>Chryseobacterium sp. T9W2-O.</title>
        <authorList>
            <person name="Maltman C."/>
        </authorList>
    </citation>
    <scope>NUCLEOTIDE SEQUENCE [LARGE SCALE GENOMIC DNA]</scope>
    <source>
        <strain evidence="2 3">T9W2-O</strain>
    </source>
</reference>
<evidence type="ECO:0000313" key="3">
    <source>
        <dbReference type="Proteomes" id="UP001348397"/>
    </source>
</evidence>
<proteinExistence type="predicted"/>
<dbReference type="Pfam" id="PF14028">
    <property type="entry name" value="Lant_dehydr_C"/>
    <property type="match status" value="1"/>
</dbReference>